<keyword evidence="2" id="KW-1185">Reference proteome</keyword>
<dbReference type="AlphaFoldDB" id="A0AAV4N0A8"/>
<name>A0AAV4N0A8_CAEEX</name>
<gene>
    <name evidence="1" type="ORF">CEXT_289571</name>
</gene>
<evidence type="ECO:0000313" key="1">
    <source>
        <dbReference type="EMBL" id="GIX78217.1"/>
    </source>
</evidence>
<accession>A0AAV4N0A8</accession>
<evidence type="ECO:0000313" key="2">
    <source>
        <dbReference type="Proteomes" id="UP001054945"/>
    </source>
</evidence>
<proteinExistence type="predicted"/>
<reference evidence="1 2" key="1">
    <citation type="submission" date="2021-06" db="EMBL/GenBank/DDBJ databases">
        <title>Caerostris extrusa draft genome.</title>
        <authorList>
            <person name="Kono N."/>
            <person name="Arakawa K."/>
        </authorList>
    </citation>
    <scope>NUCLEOTIDE SEQUENCE [LARGE SCALE GENOMIC DNA]</scope>
</reference>
<dbReference type="Proteomes" id="UP001054945">
    <property type="component" value="Unassembled WGS sequence"/>
</dbReference>
<protein>
    <submittedName>
        <fullName evidence="1">Uncharacterized protein</fullName>
    </submittedName>
</protein>
<dbReference type="EMBL" id="BPLR01020395">
    <property type="protein sequence ID" value="GIX78217.1"/>
    <property type="molecule type" value="Genomic_DNA"/>
</dbReference>
<sequence>MTHLSRKQSLLTIPSIKHAKREQGLCCHQRLMVGCDSGDCAFNHLSKQRCEDVTPMAKLVDDGSCLHVQLLIFEGRPVSRDDLVR</sequence>
<comment type="caution">
    <text evidence="1">The sequence shown here is derived from an EMBL/GenBank/DDBJ whole genome shotgun (WGS) entry which is preliminary data.</text>
</comment>
<organism evidence="1 2">
    <name type="scientific">Caerostris extrusa</name>
    <name type="common">Bark spider</name>
    <name type="synonym">Caerostris bankana</name>
    <dbReference type="NCBI Taxonomy" id="172846"/>
    <lineage>
        <taxon>Eukaryota</taxon>
        <taxon>Metazoa</taxon>
        <taxon>Ecdysozoa</taxon>
        <taxon>Arthropoda</taxon>
        <taxon>Chelicerata</taxon>
        <taxon>Arachnida</taxon>
        <taxon>Araneae</taxon>
        <taxon>Araneomorphae</taxon>
        <taxon>Entelegynae</taxon>
        <taxon>Araneoidea</taxon>
        <taxon>Araneidae</taxon>
        <taxon>Caerostris</taxon>
    </lineage>
</organism>